<dbReference type="InterPro" id="IPR028946">
    <property type="entry name" value="Ntox44"/>
</dbReference>
<dbReference type="HOGENOM" id="CLU_154604_0_0_6"/>
<dbReference type="EMBL" id="CP002886">
    <property type="protein sequence ID" value="AEW73735.1"/>
    <property type="molecule type" value="Genomic_DNA"/>
</dbReference>
<evidence type="ECO:0000259" key="1">
    <source>
        <dbReference type="Pfam" id="PF15607"/>
    </source>
</evidence>
<accession>G8LCA3</accession>
<dbReference type="AlphaFoldDB" id="G8LCA3"/>
<dbReference type="Pfam" id="PF15607">
    <property type="entry name" value="Ntox44"/>
    <property type="match status" value="1"/>
</dbReference>
<dbReference type="eggNOG" id="ENOG503308J">
    <property type="taxonomic scope" value="Bacteria"/>
</dbReference>
<evidence type="ECO:0000313" key="2">
    <source>
        <dbReference type="EMBL" id="AEW73735.1"/>
    </source>
</evidence>
<dbReference type="Proteomes" id="UP000007838">
    <property type="component" value="Chromosome"/>
</dbReference>
<name>G8LCA3_9ENTR</name>
<reference evidence="2 3" key="1">
    <citation type="journal article" date="2011" name="Stand. Genomic Sci.">
        <title>Complete genome of the onion pathogen Enterobacter cloacae EcWSU1.</title>
        <authorList>
            <person name="Humann J.L."/>
            <person name="Wildung M."/>
            <person name="Cheng C.H."/>
            <person name="Lee T."/>
            <person name="Stewart J.E."/>
            <person name="Drew J.C."/>
            <person name="Triplett E.W."/>
            <person name="Main D."/>
            <person name="Schroeder B.K."/>
        </authorList>
    </citation>
    <scope>NUCLEOTIDE SEQUENCE [LARGE SCALE GENOMIC DNA]</scope>
    <source>
        <strain evidence="2 3">EcWSU1</strain>
    </source>
</reference>
<protein>
    <submittedName>
        <fullName evidence="2">Rhs-Related Protein</fullName>
    </submittedName>
</protein>
<gene>
    <name evidence="2" type="ORF">EcWSU1_02300</name>
</gene>
<dbReference type="KEGG" id="eec:EcWSU1_02300"/>
<organism evidence="2 3">
    <name type="scientific">Enterobacter ludwigii</name>
    <dbReference type="NCBI Taxonomy" id="299767"/>
    <lineage>
        <taxon>Bacteria</taxon>
        <taxon>Pseudomonadati</taxon>
        <taxon>Pseudomonadota</taxon>
        <taxon>Gammaproteobacteria</taxon>
        <taxon>Enterobacterales</taxon>
        <taxon>Enterobacteriaceae</taxon>
        <taxon>Enterobacter</taxon>
        <taxon>Enterobacter cloacae complex</taxon>
    </lineage>
</organism>
<feature type="domain" description="Bacterial toxin 44" evidence="1">
    <location>
        <begin position="73"/>
        <end position="139"/>
    </location>
</feature>
<sequence>MISNQKSNFKDDVMAVLPQMPSGGTRLIDSNMREASTHGAGRNMALPQTYYWFYQQVKNRGPWDYKQQRRDLANFGNFNYGATGFAAGIPEATLYMGAGFAQSRAGTSKPQWGTWYGELPYGDDPHDQFWIKQGIDYAEQHGY</sequence>
<evidence type="ECO:0000313" key="3">
    <source>
        <dbReference type="Proteomes" id="UP000007838"/>
    </source>
</evidence>
<proteinExistence type="predicted"/>